<dbReference type="OrthoDB" id="8123101at2759"/>
<dbReference type="GO" id="GO:0004356">
    <property type="term" value="F:glutamine synthetase activity"/>
    <property type="evidence" value="ECO:0007669"/>
    <property type="project" value="InterPro"/>
</dbReference>
<evidence type="ECO:0000256" key="2">
    <source>
        <dbReference type="ARBA" id="ARBA00037583"/>
    </source>
</evidence>
<dbReference type="FunFam" id="3.30.590.10:FF:000009">
    <property type="entry name" value="Lengsin, lens protein with glutamine synthetase domain"/>
    <property type="match status" value="1"/>
</dbReference>
<keyword evidence="10" id="KW-1185">Reference proteome</keyword>
<comment type="subunit">
    <text evidence="3">Dodecamer. Interacts with BFSP2 and VIM.</text>
</comment>
<dbReference type="Gene3D" id="3.30.590.10">
    <property type="entry name" value="Glutamine synthetase/guanido kinase, catalytic domain"/>
    <property type="match status" value="1"/>
</dbReference>
<comment type="function">
    <text evidence="2">May act as a component of the cytoskeleton or as a chaperone for the reorganization of intermediate filament proteins during terminal differentiation in the lens. Does not seem to have enzymatic activity.</text>
</comment>
<evidence type="ECO:0000256" key="1">
    <source>
        <dbReference type="ARBA" id="ARBA00009897"/>
    </source>
</evidence>
<proteinExistence type="inferred from homology"/>
<comment type="similarity">
    <text evidence="1 6 7">Belongs to the glutamine synthetase family.</text>
</comment>
<evidence type="ECO:0000256" key="3">
    <source>
        <dbReference type="ARBA" id="ARBA00038790"/>
    </source>
</evidence>
<evidence type="ECO:0000256" key="4">
    <source>
        <dbReference type="ARBA" id="ARBA00039404"/>
    </source>
</evidence>
<dbReference type="InterPro" id="IPR008146">
    <property type="entry name" value="Gln_synth_cat_dom"/>
</dbReference>
<accession>A0A9Q1BWJ3</accession>
<organism evidence="9 10">
    <name type="scientific">Holothuria leucospilota</name>
    <name type="common">Black long sea cucumber</name>
    <name type="synonym">Mertensiothuria leucospilota</name>
    <dbReference type="NCBI Taxonomy" id="206669"/>
    <lineage>
        <taxon>Eukaryota</taxon>
        <taxon>Metazoa</taxon>
        <taxon>Echinodermata</taxon>
        <taxon>Eleutherozoa</taxon>
        <taxon>Echinozoa</taxon>
        <taxon>Holothuroidea</taxon>
        <taxon>Aspidochirotacea</taxon>
        <taxon>Aspidochirotida</taxon>
        <taxon>Holothuriidae</taxon>
        <taxon>Holothuria</taxon>
    </lineage>
</organism>
<dbReference type="InterPro" id="IPR036651">
    <property type="entry name" value="Gln_synt_N_sf"/>
</dbReference>
<dbReference type="Gene3D" id="3.10.20.70">
    <property type="entry name" value="Glutamine synthetase, N-terminal domain"/>
    <property type="match status" value="1"/>
</dbReference>
<dbReference type="PANTHER" id="PTHR43407">
    <property type="entry name" value="GLUTAMINE SYNTHETASE"/>
    <property type="match status" value="1"/>
</dbReference>
<dbReference type="PANTHER" id="PTHR43407:SF1">
    <property type="entry name" value="LENGSIN"/>
    <property type="match status" value="1"/>
</dbReference>
<comment type="caution">
    <text evidence="9">The sequence shown here is derived from an EMBL/GenBank/DDBJ whole genome shotgun (WGS) entry which is preliminary data.</text>
</comment>
<dbReference type="Proteomes" id="UP001152320">
    <property type="component" value="Chromosome 11"/>
</dbReference>
<dbReference type="Pfam" id="PF00120">
    <property type="entry name" value="Gln-synt_C"/>
    <property type="match status" value="1"/>
</dbReference>
<dbReference type="SUPFAM" id="SSF55931">
    <property type="entry name" value="Glutamine synthetase/guanido kinase"/>
    <property type="match status" value="1"/>
</dbReference>
<protein>
    <recommendedName>
        <fullName evidence="4">Lengsin</fullName>
    </recommendedName>
    <alternativeName>
        <fullName evidence="5">Glutamate-ammonia ligase domain-containing protein 1</fullName>
    </alternativeName>
</protein>
<name>A0A9Q1BWJ3_HOLLE</name>
<sequence>MMEKGNSTSIEECVRKIEKLGIKHVRFEFYDLNFIARSKMFPSRHFRKCVEDGIDYMSVSFACDTQANLLPDLDFMKKIYLSNITAYPDLSTFAVLPWVSDTARVFISAPTIDDGGQLTIDPRSIAKKQFKALEERNISLLSSFEFEFTLVDAKTDSTLDEDMSVISTLRLAKHQDFFNKVSENLYQAGVDIECILAEWTKGVYEIPTKPTFGIEAADMAATLRTGLKEMATQNGYTATFLCKPFEDMGGVSAHLNCSLWSLDGQTPLLCDSSRPFGLSEMGEQWIAGVLDHLPALSALLAPTVNCRELFALEEMYGLNATWGIDNRTCSLRVKPKGSYGIYIEHRPISSANNPYISFAAIIAAGLDGIDRKLPLPPPVPLNKNAKDETNIPPGTKVIPKDLETALQCLKKDKVLCDVFGSDFINAFIGIKMHEKKMLSTYCAEKGNDAYKWARKFYMDYI</sequence>
<evidence type="ECO:0000313" key="10">
    <source>
        <dbReference type="Proteomes" id="UP001152320"/>
    </source>
</evidence>
<evidence type="ECO:0000256" key="6">
    <source>
        <dbReference type="PROSITE-ProRule" id="PRU01331"/>
    </source>
</evidence>
<evidence type="ECO:0000313" key="9">
    <source>
        <dbReference type="EMBL" id="KAJ8034075.1"/>
    </source>
</evidence>
<dbReference type="PROSITE" id="PS51987">
    <property type="entry name" value="GS_CATALYTIC"/>
    <property type="match status" value="1"/>
</dbReference>
<evidence type="ECO:0000256" key="7">
    <source>
        <dbReference type="RuleBase" id="RU000384"/>
    </source>
</evidence>
<reference evidence="9" key="1">
    <citation type="submission" date="2021-10" db="EMBL/GenBank/DDBJ databases">
        <title>Tropical sea cucumber genome reveals ecological adaptation and Cuvierian tubules defense mechanism.</title>
        <authorList>
            <person name="Chen T."/>
        </authorList>
    </citation>
    <scope>NUCLEOTIDE SEQUENCE</scope>
    <source>
        <strain evidence="9">Nanhai2018</strain>
        <tissue evidence="9">Muscle</tissue>
    </source>
</reference>
<dbReference type="GO" id="GO:0006542">
    <property type="term" value="P:glutamine biosynthetic process"/>
    <property type="evidence" value="ECO:0007669"/>
    <property type="project" value="InterPro"/>
</dbReference>
<feature type="domain" description="GS catalytic" evidence="8">
    <location>
        <begin position="122"/>
        <end position="461"/>
    </location>
</feature>
<evidence type="ECO:0000259" key="8">
    <source>
        <dbReference type="PROSITE" id="PS51987"/>
    </source>
</evidence>
<evidence type="ECO:0000256" key="5">
    <source>
        <dbReference type="ARBA" id="ARBA00042675"/>
    </source>
</evidence>
<dbReference type="AlphaFoldDB" id="A0A9Q1BWJ3"/>
<gene>
    <name evidence="9" type="ORF">HOLleu_24499</name>
</gene>
<dbReference type="InterPro" id="IPR014746">
    <property type="entry name" value="Gln_synth/guanido_kin_cat_dom"/>
</dbReference>
<dbReference type="GO" id="GO:0016020">
    <property type="term" value="C:membrane"/>
    <property type="evidence" value="ECO:0007669"/>
    <property type="project" value="TreeGrafter"/>
</dbReference>
<dbReference type="EMBL" id="JAIZAY010000011">
    <property type="protein sequence ID" value="KAJ8034075.1"/>
    <property type="molecule type" value="Genomic_DNA"/>
</dbReference>
<dbReference type="GO" id="GO:0005737">
    <property type="term" value="C:cytoplasm"/>
    <property type="evidence" value="ECO:0007669"/>
    <property type="project" value="TreeGrafter"/>
</dbReference>
<dbReference type="SMART" id="SM01230">
    <property type="entry name" value="Gln-synt_C"/>
    <property type="match status" value="1"/>
</dbReference>
<dbReference type="SUPFAM" id="SSF54368">
    <property type="entry name" value="Glutamine synthetase, N-terminal domain"/>
    <property type="match status" value="1"/>
</dbReference>